<protein>
    <submittedName>
        <fullName evidence="4">Uncharacterized protein</fullName>
    </submittedName>
</protein>
<feature type="non-terminal residue" evidence="4">
    <location>
        <position position="1"/>
    </location>
</feature>
<dbReference type="SMART" id="SM00320">
    <property type="entry name" value="WD40"/>
    <property type="match status" value="6"/>
</dbReference>
<organism evidence="4 5">
    <name type="scientific">Ranatra chinensis</name>
    <dbReference type="NCBI Taxonomy" id="642074"/>
    <lineage>
        <taxon>Eukaryota</taxon>
        <taxon>Metazoa</taxon>
        <taxon>Ecdysozoa</taxon>
        <taxon>Arthropoda</taxon>
        <taxon>Hexapoda</taxon>
        <taxon>Insecta</taxon>
        <taxon>Pterygota</taxon>
        <taxon>Neoptera</taxon>
        <taxon>Paraneoptera</taxon>
        <taxon>Hemiptera</taxon>
        <taxon>Heteroptera</taxon>
        <taxon>Panheteroptera</taxon>
        <taxon>Nepomorpha</taxon>
        <taxon>Nepidae</taxon>
        <taxon>Ranatrinae</taxon>
        <taxon>Ranatra</taxon>
    </lineage>
</organism>
<dbReference type="PROSITE" id="PS50082">
    <property type="entry name" value="WD_REPEATS_2"/>
    <property type="match status" value="2"/>
</dbReference>
<evidence type="ECO:0000256" key="3">
    <source>
        <dbReference type="PROSITE-ProRule" id="PRU00221"/>
    </source>
</evidence>
<reference evidence="4 5" key="1">
    <citation type="submission" date="2024-07" db="EMBL/GenBank/DDBJ databases">
        <title>Chromosome-level genome assembly of the water stick insect Ranatra chinensis (Heteroptera: Nepidae).</title>
        <authorList>
            <person name="Liu X."/>
        </authorList>
    </citation>
    <scope>NUCLEOTIDE SEQUENCE [LARGE SCALE GENOMIC DNA]</scope>
    <source>
        <strain evidence="4">Cailab_2021Rc</strain>
        <tissue evidence="4">Muscle</tissue>
    </source>
</reference>
<name>A0ABD0YHW1_9HEMI</name>
<comment type="caution">
    <text evidence="4">The sequence shown here is derived from an EMBL/GenBank/DDBJ whole genome shotgun (WGS) entry which is preliminary data.</text>
</comment>
<accession>A0ABD0YHW1</accession>
<dbReference type="PANTHER" id="PTHR44662:SF1">
    <property type="entry name" value="WD REPEAT-CONTAINING PROTEIN 81"/>
    <property type="match status" value="1"/>
</dbReference>
<dbReference type="InterPro" id="IPR001680">
    <property type="entry name" value="WD40_rpt"/>
</dbReference>
<dbReference type="InterPro" id="IPR015943">
    <property type="entry name" value="WD40/YVTN_repeat-like_dom_sf"/>
</dbReference>
<evidence type="ECO:0000313" key="5">
    <source>
        <dbReference type="Proteomes" id="UP001558652"/>
    </source>
</evidence>
<keyword evidence="1 3" id="KW-0853">WD repeat</keyword>
<evidence type="ECO:0000313" key="4">
    <source>
        <dbReference type="EMBL" id="KAL1130817.1"/>
    </source>
</evidence>
<feature type="repeat" description="WD" evidence="3">
    <location>
        <begin position="83"/>
        <end position="113"/>
    </location>
</feature>
<sequence>RHLRGNWLAYWEHEIGRNTKDHRLNVKQIKLQSFTGHCGSVRHLVTLASENSFMSASRDKTVRLWSLRSQGDGNHVSPPQWTYTGHRKSVVALGFVDRLRLTASCDSVVHLWDPFVGRIVSVVEANRAPPVNALRPLHSPSSTVLCATPDSVVRSLDARTCSYVSELKVAINPSGLIRCMVVSPNSNWLAVGHASGLLTILDLRIGRILASWKAHDAEILQLAAVDDHTLISSSLDQAVSVWNATDGKLKFILKGLTEPVHCLEVYCNEVISGTTANRIGVHTSITADASFSSTRLKSDTLKGVLTSMTILPLNRLVLLGADSGNIALIC</sequence>
<dbReference type="SUPFAM" id="SSF50978">
    <property type="entry name" value="WD40 repeat-like"/>
    <property type="match status" value="1"/>
</dbReference>
<dbReference type="EMBL" id="JBFDAA010000007">
    <property type="protein sequence ID" value="KAL1130817.1"/>
    <property type="molecule type" value="Genomic_DNA"/>
</dbReference>
<keyword evidence="2" id="KW-0677">Repeat</keyword>
<dbReference type="InterPro" id="IPR036322">
    <property type="entry name" value="WD40_repeat_dom_sf"/>
</dbReference>
<evidence type="ECO:0000256" key="1">
    <source>
        <dbReference type="ARBA" id="ARBA00022574"/>
    </source>
</evidence>
<dbReference type="Pfam" id="PF00400">
    <property type="entry name" value="WD40"/>
    <property type="match status" value="3"/>
</dbReference>
<feature type="repeat" description="WD" evidence="3">
    <location>
        <begin position="34"/>
        <end position="69"/>
    </location>
</feature>
<dbReference type="PROSITE" id="PS00678">
    <property type="entry name" value="WD_REPEATS_1"/>
    <property type="match status" value="1"/>
</dbReference>
<dbReference type="Proteomes" id="UP001558652">
    <property type="component" value="Unassembled WGS sequence"/>
</dbReference>
<dbReference type="AlphaFoldDB" id="A0ABD0YHW1"/>
<dbReference type="Gene3D" id="2.130.10.10">
    <property type="entry name" value="YVTN repeat-like/Quinoprotein amine dehydrogenase"/>
    <property type="match status" value="2"/>
</dbReference>
<dbReference type="PROSITE" id="PS50294">
    <property type="entry name" value="WD_REPEATS_REGION"/>
    <property type="match status" value="1"/>
</dbReference>
<dbReference type="InterPro" id="IPR019775">
    <property type="entry name" value="WD40_repeat_CS"/>
</dbReference>
<dbReference type="InterPro" id="IPR052651">
    <property type="entry name" value="WDR81"/>
</dbReference>
<evidence type="ECO:0000256" key="2">
    <source>
        <dbReference type="ARBA" id="ARBA00022737"/>
    </source>
</evidence>
<dbReference type="PANTHER" id="PTHR44662">
    <property type="entry name" value="WD REPEAT-CONTAINING PROTEIN 81"/>
    <property type="match status" value="1"/>
</dbReference>
<gene>
    <name evidence="4" type="ORF">AAG570_012058</name>
</gene>
<proteinExistence type="predicted"/>
<keyword evidence="5" id="KW-1185">Reference proteome</keyword>